<protein>
    <recommendedName>
        <fullName evidence="4">RING-type E3 ubiquitin transferase</fullName>
        <ecNumber evidence="4">2.3.2.27</ecNumber>
    </recommendedName>
</protein>
<evidence type="ECO:0000313" key="20">
    <source>
        <dbReference type="Proteomes" id="UP000029981"/>
    </source>
</evidence>
<reference evidence="19 20" key="4">
    <citation type="journal article" date="2011" name="BMC Genomics">
        <title>RNA-Seq improves annotation of protein-coding genes in the cucumber genome.</title>
        <authorList>
            <person name="Li Z."/>
            <person name="Zhang Z."/>
            <person name="Yan P."/>
            <person name="Huang S."/>
            <person name="Fei Z."/>
            <person name="Lin K."/>
        </authorList>
    </citation>
    <scope>NUCLEOTIDE SEQUENCE [LARGE SCALE GENOMIC DNA]</scope>
    <source>
        <strain evidence="20">cv. 9930</strain>
    </source>
</reference>
<dbReference type="GO" id="GO:0030247">
    <property type="term" value="F:polysaccharide binding"/>
    <property type="evidence" value="ECO:0007669"/>
    <property type="project" value="InterPro"/>
</dbReference>
<organism evidence="19 20">
    <name type="scientific">Cucumis sativus</name>
    <name type="common">Cucumber</name>
    <dbReference type="NCBI Taxonomy" id="3659"/>
    <lineage>
        <taxon>Eukaryota</taxon>
        <taxon>Viridiplantae</taxon>
        <taxon>Streptophyta</taxon>
        <taxon>Embryophyta</taxon>
        <taxon>Tracheophyta</taxon>
        <taxon>Spermatophyta</taxon>
        <taxon>Magnoliopsida</taxon>
        <taxon>eudicotyledons</taxon>
        <taxon>Gunneridae</taxon>
        <taxon>Pentapetalae</taxon>
        <taxon>rosids</taxon>
        <taxon>fabids</taxon>
        <taxon>Cucurbitales</taxon>
        <taxon>Cucurbitaceae</taxon>
        <taxon>Benincaseae</taxon>
        <taxon>Cucumis</taxon>
    </lineage>
</organism>
<comment type="similarity">
    <text evidence="14">Belongs to the RING-type zinc finger family. ATL subfamily.</text>
</comment>
<evidence type="ECO:0000256" key="8">
    <source>
        <dbReference type="ARBA" id="ARBA00022729"/>
    </source>
</evidence>
<keyword evidence="5" id="KW-0808">Transferase</keyword>
<dbReference type="PANTHER" id="PTHR46279:SF10">
    <property type="entry name" value="RING-TYPE E3 UBIQUITIN TRANSFERASE"/>
    <property type="match status" value="1"/>
</dbReference>
<feature type="transmembrane region" description="Helical" evidence="16">
    <location>
        <begin position="226"/>
        <end position="249"/>
    </location>
</feature>
<evidence type="ECO:0000256" key="13">
    <source>
        <dbReference type="ARBA" id="ARBA00023136"/>
    </source>
</evidence>
<keyword evidence="11" id="KW-0862">Zinc</keyword>
<accession>A0A0A0L8U8</accession>
<keyword evidence="12 16" id="KW-1133">Transmembrane helix</keyword>
<keyword evidence="6 16" id="KW-0812">Transmembrane</keyword>
<evidence type="ECO:0000256" key="12">
    <source>
        <dbReference type="ARBA" id="ARBA00022989"/>
    </source>
</evidence>
<keyword evidence="10" id="KW-0833">Ubl conjugation pathway</keyword>
<comment type="subcellular location">
    <subcellularLocation>
        <location evidence="2">Membrane</location>
        <topology evidence="2">Single-pass membrane protein</topology>
    </subcellularLocation>
</comment>
<dbReference type="OrthoDB" id="8062037at2759"/>
<dbReference type="Gene3D" id="3.30.40.10">
    <property type="entry name" value="Zinc/RING finger domain, C3HC4 (zinc finger)"/>
    <property type="match status" value="1"/>
</dbReference>
<proteinExistence type="inferred from homology"/>
<feature type="domain" description="RING-type" evidence="18">
    <location>
        <begin position="304"/>
        <end position="346"/>
    </location>
</feature>
<dbReference type="PANTHER" id="PTHR46279">
    <property type="entry name" value="RING/U-BOX SUPERFAMILY PROTEIN"/>
    <property type="match status" value="1"/>
</dbReference>
<keyword evidence="20" id="KW-1185">Reference proteome</keyword>
<dbReference type="GO" id="GO:0061630">
    <property type="term" value="F:ubiquitin protein ligase activity"/>
    <property type="evidence" value="ECO:0007669"/>
    <property type="project" value="UniProtKB-EC"/>
</dbReference>
<dbReference type="Pfam" id="PF13947">
    <property type="entry name" value="GUB_WAK_bind"/>
    <property type="match status" value="1"/>
</dbReference>
<dbReference type="OMA" id="INACAIC"/>
<keyword evidence="13 16" id="KW-0472">Membrane</keyword>
<evidence type="ECO:0000313" key="19">
    <source>
        <dbReference type="EMBL" id="KGN58273.1"/>
    </source>
</evidence>
<dbReference type="InterPro" id="IPR013083">
    <property type="entry name" value="Znf_RING/FYVE/PHD"/>
</dbReference>
<keyword evidence="8 17" id="KW-0732">Signal</keyword>
<dbReference type="EMBL" id="CM002924">
    <property type="protein sequence ID" value="KGN58273.1"/>
    <property type="molecule type" value="Genomic_DNA"/>
</dbReference>
<dbReference type="GO" id="GO:0008270">
    <property type="term" value="F:zinc ion binding"/>
    <property type="evidence" value="ECO:0007669"/>
    <property type="project" value="UniProtKB-KW"/>
</dbReference>
<evidence type="ECO:0000256" key="3">
    <source>
        <dbReference type="ARBA" id="ARBA00004906"/>
    </source>
</evidence>
<evidence type="ECO:0000256" key="16">
    <source>
        <dbReference type="SAM" id="Phobius"/>
    </source>
</evidence>
<dbReference type="InterPro" id="IPR001841">
    <property type="entry name" value="Znf_RING"/>
</dbReference>
<evidence type="ECO:0000256" key="4">
    <source>
        <dbReference type="ARBA" id="ARBA00012483"/>
    </source>
</evidence>
<reference evidence="19 20" key="1">
    <citation type="journal article" date="2009" name="Nat. Genet.">
        <title>The genome of the cucumber, Cucumis sativus L.</title>
        <authorList>
            <person name="Huang S."/>
            <person name="Li R."/>
            <person name="Zhang Z."/>
            <person name="Li L."/>
            <person name="Gu X."/>
            <person name="Fan W."/>
            <person name="Lucas W.J."/>
            <person name="Wang X."/>
            <person name="Xie B."/>
            <person name="Ni P."/>
            <person name="Ren Y."/>
            <person name="Zhu H."/>
            <person name="Li J."/>
            <person name="Lin K."/>
            <person name="Jin W."/>
            <person name="Fei Z."/>
            <person name="Li G."/>
            <person name="Staub J."/>
            <person name="Kilian A."/>
            <person name="van der Vossen E.A."/>
            <person name="Wu Y."/>
            <person name="Guo J."/>
            <person name="He J."/>
            <person name="Jia Z."/>
            <person name="Ren Y."/>
            <person name="Tian G."/>
            <person name="Lu Y."/>
            <person name="Ruan J."/>
            <person name="Qian W."/>
            <person name="Wang M."/>
            <person name="Huang Q."/>
            <person name="Li B."/>
            <person name="Xuan Z."/>
            <person name="Cao J."/>
            <person name="Asan"/>
            <person name="Wu Z."/>
            <person name="Zhang J."/>
            <person name="Cai Q."/>
            <person name="Bai Y."/>
            <person name="Zhao B."/>
            <person name="Han Y."/>
            <person name="Li Y."/>
            <person name="Li X."/>
            <person name="Wang S."/>
            <person name="Shi Q."/>
            <person name="Liu S."/>
            <person name="Cho W.K."/>
            <person name="Kim J.Y."/>
            <person name="Xu Y."/>
            <person name="Heller-Uszynska K."/>
            <person name="Miao H."/>
            <person name="Cheng Z."/>
            <person name="Zhang S."/>
            <person name="Wu J."/>
            <person name="Yang Y."/>
            <person name="Kang H."/>
            <person name="Li M."/>
            <person name="Liang H."/>
            <person name="Ren X."/>
            <person name="Shi Z."/>
            <person name="Wen M."/>
            <person name="Jian M."/>
            <person name="Yang H."/>
            <person name="Zhang G."/>
            <person name="Yang Z."/>
            <person name="Chen R."/>
            <person name="Liu S."/>
            <person name="Li J."/>
            <person name="Ma L."/>
            <person name="Liu H."/>
            <person name="Zhou Y."/>
            <person name="Zhao J."/>
            <person name="Fang X."/>
            <person name="Li G."/>
            <person name="Fang L."/>
            <person name="Li Y."/>
            <person name="Liu D."/>
            <person name="Zheng H."/>
            <person name="Zhang Y."/>
            <person name="Qin N."/>
            <person name="Li Z."/>
            <person name="Yang G."/>
            <person name="Yang S."/>
            <person name="Bolund L."/>
            <person name="Kristiansen K."/>
            <person name="Zheng H."/>
            <person name="Li S."/>
            <person name="Zhang X."/>
            <person name="Yang H."/>
            <person name="Wang J."/>
            <person name="Sun R."/>
            <person name="Zhang B."/>
            <person name="Jiang S."/>
            <person name="Wang J."/>
            <person name="Du Y."/>
            <person name="Li S."/>
        </authorList>
    </citation>
    <scope>NUCLEOTIDE SEQUENCE [LARGE SCALE GENOMIC DNA]</scope>
    <source>
        <strain evidence="20">cv. 9930</strain>
    </source>
</reference>
<dbReference type="KEGG" id="csv:101216443"/>
<feature type="signal peptide" evidence="17">
    <location>
        <begin position="1"/>
        <end position="18"/>
    </location>
</feature>
<dbReference type="AlphaFoldDB" id="A0A0A0L8U8"/>
<evidence type="ECO:0000256" key="6">
    <source>
        <dbReference type="ARBA" id="ARBA00022692"/>
    </source>
</evidence>
<dbReference type="SUPFAM" id="SSF57850">
    <property type="entry name" value="RING/U-box"/>
    <property type="match status" value="1"/>
</dbReference>
<evidence type="ECO:0000256" key="7">
    <source>
        <dbReference type="ARBA" id="ARBA00022723"/>
    </source>
</evidence>
<evidence type="ECO:0000256" key="14">
    <source>
        <dbReference type="ARBA" id="ARBA00024209"/>
    </source>
</evidence>
<dbReference type="Proteomes" id="UP000029981">
    <property type="component" value="Chromosome 3"/>
</dbReference>
<dbReference type="eggNOG" id="KOG0800">
    <property type="taxonomic scope" value="Eukaryota"/>
</dbReference>
<evidence type="ECO:0000256" key="11">
    <source>
        <dbReference type="ARBA" id="ARBA00022833"/>
    </source>
</evidence>
<name>A0A0A0L8U8_CUCSA</name>
<sequence>MILLLLLLFFSFINLATSSELCFDSHCTGDYQTIRFPFRIVNGQPKSCGYPGFDLSCHPTGEPLLHLPHSGDFIVQNIDYMHQEIRINDPDYCLPKKILYLNLSGSPFVKKNSQTVAFFNCSSNYIPYWYNDPIYCLSSHSHTVYASSSPMLINMFESNCAMIKTVSVPSSFSYSSNLWEYLLLKWENPDCGRCESVGQRCEVKSNSSNEIQCTDSQGRSRVGANVVSIAMGVVAAVICFLGVLCCLCFKINFRRRGSSSSIAHWTVSSQRTRTMGLNGATIESYPKFVLDESLSLPKPNNNVCPICLAQYQPKEIVKSIPNCQHCFHECCIDEWLRLKASCPVCRKSPIEAPPSNPS</sequence>
<evidence type="ECO:0000256" key="9">
    <source>
        <dbReference type="ARBA" id="ARBA00022771"/>
    </source>
</evidence>
<evidence type="ECO:0000259" key="18">
    <source>
        <dbReference type="PROSITE" id="PS50089"/>
    </source>
</evidence>
<reference evidence="19 20" key="2">
    <citation type="journal article" date="2009" name="PLoS ONE">
        <title>An integrated genetic and cytogenetic map of the cucumber genome.</title>
        <authorList>
            <person name="Ren Y."/>
            <person name="Zhang Z."/>
            <person name="Liu J."/>
            <person name="Staub J.E."/>
            <person name="Han Y."/>
            <person name="Cheng Z."/>
            <person name="Li X."/>
            <person name="Lu J."/>
            <person name="Miao H."/>
            <person name="Kang H."/>
            <person name="Xie B."/>
            <person name="Gu X."/>
            <person name="Wang X."/>
            <person name="Du Y."/>
            <person name="Jin W."/>
            <person name="Huang S."/>
        </authorList>
    </citation>
    <scope>NUCLEOTIDE SEQUENCE [LARGE SCALE GENOMIC DNA]</scope>
    <source>
        <strain evidence="20">cv. 9930</strain>
    </source>
</reference>
<comment type="pathway">
    <text evidence="3">Protein modification; protein ubiquitination.</text>
</comment>
<dbReference type="PROSITE" id="PS50089">
    <property type="entry name" value="ZF_RING_2"/>
    <property type="match status" value="1"/>
</dbReference>
<keyword evidence="7" id="KW-0479">Metal-binding</keyword>
<gene>
    <name evidence="19" type="ORF">Csa_3G603600</name>
</gene>
<feature type="chain" id="PRO_5001972851" description="RING-type E3 ubiquitin transferase" evidence="17">
    <location>
        <begin position="19"/>
        <end position="358"/>
    </location>
</feature>
<comment type="catalytic activity">
    <reaction evidence="1">
        <text>S-ubiquitinyl-[E2 ubiquitin-conjugating enzyme]-L-cysteine + [acceptor protein]-L-lysine = [E2 ubiquitin-conjugating enzyme]-L-cysteine + N(6)-ubiquitinyl-[acceptor protein]-L-lysine.</text>
        <dbReference type="EC" id="2.3.2.27"/>
    </reaction>
</comment>
<dbReference type="Gramene" id="KGN58273">
    <property type="protein sequence ID" value="KGN58273"/>
    <property type="gene ID" value="Csa_3G603600"/>
</dbReference>
<evidence type="ECO:0000256" key="5">
    <source>
        <dbReference type="ARBA" id="ARBA00022679"/>
    </source>
</evidence>
<evidence type="ECO:0000256" key="15">
    <source>
        <dbReference type="PROSITE-ProRule" id="PRU00175"/>
    </source>
</evidence>
<dbReference type="SMART" id="SM00184">
    <property type="entry name" value="RING"/>
    <property type="match status" value="1"/>
</dbReference>
<evidence type="ECO:0000256" key="10">
    <source>
        <dbReference type="ARBA" id="ARBA00022786"/>
    </source>
</evidence>
<dbReference type="InterPro" id="IPR025287">
    <property type="entry name" value="WAK_GUB"/>
</dbReference>
<dbReference type="EC" id="2.3.2.27" evidence="4"/>
<evidence type="ECO:0000256" key="1">
    <source>
        <dbReference type="ARBA" id="ARBA00000900"/>
    </source>
</evidence>
<evidence type="ECO:0000256" key="2">
    <source>
        <dbReference type="ARBA" id="ARBA00004167"/>
    </source>
</evidence>
<dbReference type="InterPro" id="IPR046948">
    <property type="entry name" value="ATL20-22-like"/>
</dbReference>
<dbReference type="Pfam" id="PF13639">
    <property type="entry name" value="zf-RING_2"/>
    <property type="match status" value="1"/>
</dbReference>
<dbReference type="GO" id="GO:0016020">
    <property type="term" value="C:membrane"/>
    <property type="evidence" value="ECO:0007669"/>
    <property type="project" value="UniProtKB-SubCell"/>
</dbReference>
<keyword evidence="9 15" id="KW-0863">Zinc-finger</keyword>
<reference evidence="19 20" key="3">
    <citation type="journal article" date="2010" name="BMC Genomics">
        <title>Transcriptome sequencing and comparative analysis of cucumber flowers with different sex types.</title>
        <authorList>
            <person name="Guo S."/>
            <person name="Zheng Y."/>
            <person name="Joung J.G."/>
            <person name="Liu S."/>
            <person name="Zhang Z."/>
            <person name="Crasta O.R."/>
            <person name="Sobral B.W."/>
            <person name="Xu Y."/>
            <person name="Huang S."/>
            <person name="Fei Z."/>
        </authorList>
    </citation>
    <scope>NUCLEOTIDE SEQUENCE [LARGE SCALE GENOMIC DNA]</scope>
    <source>
        <strain evidence="20">cv. 9930</strain>
    </source>
</reference>
<evidence type="ECO:0000256" key="17">
    <source>
        <dbReference type="SAM" id="SignalP"/>
    </source>
</evidence>